<keyword evidence="2" id="KW-1185">Reference proteome</keyword>
<dbReference type="Proteomes" id="UP000009235">
    <property type="component" value="Chromosome"/>
</dbReference>
<proteinExistence type="predicted"/>
<protein>
    <submittedName>
        <fullName evidence="1">Uncharacterized protein</fullName>
    </submittedName>
</protein>
<dbReference type="STRING" id="443218.AS9A_3420"/>
<accession>F6EQ40</accession>
<dbReference type="EMBL" id="CP002786">
    <property type="protein sequence ID" value="AEF41861.1"/>
    <property type="molecule type" value="Genomic_DNA"/>
</dbReference>
<reference evidence="1 2" key="1">
    <citation type="journal article" date="2011" name="J. Bacteriol.">
        <title>Complete genome sequence of Amycolicicoccus subflavus DQS3-9A1T, an actinomycete isolated from crude oil-polluted soil.</title>
        <authorList>
            <person name="Cai M."/>
            <person name="Chen W.M."/>
            <person name="Nie Y."/>
            <person name="Chi C.Q."/>
            <person name="Wang Y.N."/>
            <person name="Tang Y.Q."/>
            <person name="Li G.Y."/>
            <person name="Wu X.L."/>
        </authorList>
    </citation>
    <scope>NUCLEOTIDE SEQUENCE [LARGE SCALE GENOMIC DNA]</scope>
    <source>
        <strain evidence="2">DSM 45089 / DQS3-9A1</strain>
    </source>
</reference>
<sequence>MNRHEPKSAHVLSLTLPVAPLGHAPFWYKLALPFYHVTAAERQR</sequence>
<evidence type="ECO:0000313" key="2">
    <source>
        <dbReference type="Proteomes" id="UP000009235"/>
    </source>
</evidence>
<dbReference type="AlphaFoldDB" id="F6EQ40"/>
<organism evidence="1 2">
    <name type="scientific">Hoyosella subflava (strain DSM 45089 / JCM 17490 / NBRC 109087 / DQS3-9A1)</name>
    <name type="common">Amycolicicoccus subflavus</name>
    <dbReference type="NCBI Taxonomy" id="443218"/>
    <lineage>
        <taxon>Bacteria</taxon>
        <taxon>Bacillati</taxon>
        <taxon>Actinomycetota</taxon>
        <taxon>Actinomycetes</taxon>
        <taxon>Mycobacteriales</taxon>
        <taxon>Hoyosellaceae</taxon>
        <taxon>Hoyosella</taxon>
    </lineage>
</organism>
<evidence type="ECO:0000313" key="1">
    <source>
        <dbReference type="EMBL" id="AEF41861.1"/>
    </source>
</evidence>
<name>F6EQ40_HOYSD</name>
<dbReference type="HOGENOM" id="CLU_3211580_0_0_11"/>
<gene>
    <name evidence="1" type="ordered locus">AS9A_3420</name>
</gene>
<dbReference type="KEGG" id="asd:AS9A_3420"/>